<dbReference type="SUPFAM" id="SSF50891">
    <property type="entry name" value="Cyclophilin-like"/>
    <property type="match status" value="1"/>
</dbReference>
<keyword evidence="3 5" id="KW-0413">Isomerase</keyword>
<sequence>MALPVPGFTQSAPAPDNVTKAWSQLTTAELVERAPDTAWENLDQGRLLYLFFAKDTAQSMPARVIILLAPDFAPDHVAALQELVTKDFFKGREIVRNQDNYVVQWGDGAAALALGYKGAKMASEFEQKIHAQFKAILLKDGDVYAPKVGFWKNWPVAWSPKENRYWLPHCYGMVGAGRDEAADSGGPAELYAVTGHSPRALDRNVTLLGRVVDGMDQLTSLPRGSEPMGFYSGLQQKPKIITMKLGSAMPIEQQVALQALRSDHPIYTEVLESRRNRRDSWTKYKAGKLEICNAPLPVRKNPIK</sequence>
<keyword evidence="6" id="KW-1185">Reference proteome</keyword>
<dbReference type="EC" id="5.2.1.8" evidence="1"/>
<evidence type="ECO:0000256" key="1">
    <source>
        <dbReference type="ARBA" id="ARBA00013194"/>
    </source>
</evidence>
<dbReference type="Pfam" id="PF00160">
    <property type="entry name" value="Pro_isomerase"/>
    <property type="match status" value="1"/>
</dbReference>
<dbReference type="PANTHER" id="PTHR43246">
    <property type="entry name" value="PEPTIDYL-PROLYL CIS-TRANS ISOMERASE CYP38, CHLOROPLASTIC"/>
    <property type="match status" value="1"/>
</dbReference>
<name>A0ABQ4PSE5_9PROT</name>
<evidence type="ECO:0000256" key="2">
    <source>
        <dbReference type="ARBA" id="ARBA00023110"/>
    </source>
</evidence>
<comment type="caution">
    <text evidence="5">The sequence shown here is derived from an EMBL/GenBank/DDBJ whole genome shotgun (WGS) entry which is preliminary data.</text>
</comment>
<dbReference type="InterPro" id="IPR029000">
    <property type="entry name" value="Cyclophilin-like_dom_sf"/>
</dbReference>
<reference evidence="5" key="1">
    <citation type="submission" date="2021-05" db="EMBL/GenBank/DDBJ databases">
        <authorList>
            <person name="Tanabe Y."/>
        </authorList>
    </citation>
    <scope>NUCLEOTIDE SEQUENCE</scope>
    <source>
        <strain evidence="5">BOTRYCO-1</strain>
    </source>
</reference>
<evidence type="ECO:0000256" key="3">
    <source>
        <dbReference type="ARBA" id="ARBA00023235"/>
    </source>
</evidence>
<dbReference type="InterPro" id="IPR002130">
    <property type="entry name" value="Cyclophilin-type_PPIase_dom"/>
</dbReference>
<feature type="domain" description="PPIase cyclophilin-type" evidence="4">
    <location>
        <begin position="51"/>
        <end position="238"/>
    </location>
</feature>
<gene>
    <name evidence="5" type="ORF">PsB1_0090</name>
</gene>
<evidence type="ECO:0000259" key="4">
    <source>
        <dbReference type="PROSITE" id="PS50072"/>
    </source>
</evidence>
<protein>
    <recommendedName>
        <fullName evidence="1">peptidylprolyl isomerase</fullName>
        <ecNumber evidence="1">5.2.1.8</ecNumber>
    </recommendedName>
</protein>
<dbReference type="RefSeq" id="WP_284358403.1">
    <property type="nucleotide sequence ID" value="NZ_BPFZ01000001.1"/>
</dbReference>
<dbReference type="GO" id="GO:0016853">
    <property type="term" value="F:isomerase activity"/>
    <property type="evidence" value="ECO:0007669"/>
    <property type="project" value="UniProtKB-KW"/>
</dbReference>
<dbReference type="Proteomes" id="UP001161064">
    <property type="component" value="Unassembled WGS sequence"/>
</dbReference>
<keyword evidence="2" id="KW-0697">Rotamase</keyword>
<evidence type="ECO:0000313" key="5">
    <source>
        <dbReference type="EMBL" id="GIU65936.1"/>
    </source>
</evidence>
<proteinExistence type="predicted"/>
<dbReference type="InterPro" id="IPR044665">
    <property type="entry name" value="E_coli_cyclophilin_A-like"/>
</dbReference>
<dbReference type="PROSITE" id="PS50072">
    <property type="entry name" value="CSA_PPIASE_2"/>
    <property type="match status" value="1"/>
</dbReference>
<accession>A0ABQ4PSE5</accession>
<dbReference type="EMBL" id="BPFZ01000001">
    <property type="protein sequence ID" value="GIU65936.1"/>
    <property type="molecule type" value="Genomic_DNA"/>
</dbReference>
<reference evidence="5" key="2">
    <citation type="journal article" date="2023" name="ISME Commun">
        <title>Characterization of a bloom-associated alphaproteobacterial lineage, 'Candidatus Phycosocius': insights into freshwater algal-bacterial interactions.</title>
        <authorList>
            <person name="Tanabe Y."/>
            <person name="Yamaguchi H."/>
            <person name="Yoshida M."/>
            <person name="Kai A."/>
            <person name="Okazaki Y."/>
        </authorList>
    </citation>
    <scope>NUCLEOTIDE SEQUENCE</scope>
    <source>
        <strain evidence="5">BOTRYCO-1</strain>
    </source>
</reference>
<dbReference type="Gene3D" id="2.40.100.10">
    <property type="entry name" value="Cyclophilin-like"/>
    <property type="match status" value="1"/>
</dbReference>
<organism evidence="5 6">
    <name type="scientific">Candidatus Phycosocius spiralis</name>
    <dbReference type="NCBI Taxonomy" id="2815099"/>
    <lineage>
        <taxon>Bacteria</taxon>
        <taxon>Pseudomonadati</taxon>
        <taxon>Pseudomonadota</taxon>
        <taxon>Alphaproteobacteria</taxon>
        <taxon>Caulobacterales</taxon>
        <taxon>Caulobacterales incertae sedis</taxon>
        <taxon>Candidatus Phycosocius</taxon>
    </lineage>
</organism>
<evidence type="ECO:0000313" key="6">
    <source>
        <dbReference type="Proteomes" id="UP001161064"/>
    </source>
</evidence>